<proteinExistence type="inferred from homology"/>
<feature type="domain" description="RNA polymerase Rpb1" evidence="11">
    <location>
        <begin position="97"/>
        <end position="161"/>
    </location>
</feature>
<gene>
    <name evidence="9 12" type="primary">rpoC2</name>
</gene>
<dbReference type="InterPro" id="IPR050254">
    <property type="entry name" value="RNA_pol_beta''_euk"/>
</dbReference>
<comment type="similarity">
    <text evidence="9">Belongs to the RNA polymerase beta' chain family. RpoC2 subfamily.</text>
</comment>
<dbReference type="InterPro" id="IPR042102">
    <property type="entry name" value="RNA_pol_Rpb1_3_sf"/>
</dbReference>
<dbReference type="EC" id="2.7.7.6" evidence="9"/>
<dbReference type="GO" id="GO:0003677">
    <property type="term" value="F:DNA binding"/>
    <property type="evidence" value="ECO:0007669"/>
    <property type="project" value="UniProtKB-UniRule"/>
</dbReference>
<dbReference type="Pfam" id="PF05000">
    <property type="entry name" value="RNA_pol_Rpb1_4"/>
    <property type="match status" value="1"/>
</dbReference>
<keyword evidence="2 12" id="KW-0150">Chloroplast</keyword>
<dbReference type="InterPro" id="IPR007083">
    <property type="entry name" value="RNA_pol_Rpb1_4"/>
</dbReference>
<feature type="binding site" evidence="9">
    <location>
        <position position="305"/>
    </location>
    <ligand>
        <name>Zn(2+)</name>
        <dbReference type="ChEBI" id="CHEBI:29105"/>
    </ligand>
</feature>
<evidence type="ECO:0000256" key="4">
    <source>
        <dbReference type="ARBA" id="ARBA00022679"/>
    </source>
</evidence>
<dbReference type="GO" id="GO:0000428">
    <property type="term" value="C:DNA-directed RNA polymerase complex"/>
    <property type="evidence" value="ECO:0007669"/>
    <property type="project" value="UniProtKB-KW"/>
</dbReference>
<keyword evidence="3 12" id="KW-0934">Plastid</keyword>
<evidence type="ECO:0000313" key="12">
    <source>
        <dbReference type="EMBL" id="QBS52826.1"/>
    </source>
</evidence>
<dbReference type="Gene3D" id="1.10.1790.20">
    <property type="match status" value="1"/>
</dbReference>
<dbReference type="SUPFAM" id="SSF64484">
    <property type="entry name" value="beta and beta-prime subunits of DNA dependent RNA-polymerase"/>
    <property type="match status" value="1"/>
</dbReference>
<reference evidence="12" key="1">
    <citation type="submission" date="2018-08" db="EMBL/GenBank/DDBJ databases">
        <authorList>
            <person name="Olofsson J."/>
            <person name="Cantera I."/>
            <person name="Van de Paer C."/>
            <person name="Hong-Wa C."/>
            <person name="Zedane L."/>
            <person name="Dunning L."/>
            <person name="Alberti A."/>
            <person name="Christin P.-A."/>
            <person name="Besnard G."/>
        </authorList>
    </citation>
    <scope>NUCLEOTIDE SEQUENCE</scope>
</reference>
<evidence type="ECO:0000256" key="8">
    <source>
        <dbReference type="ARBA" id="ARBA00023163"/>
    </source>
</evidence>
<protein>
    <recommendedName>
        <fullName evidence="9">DNA-directed RNA polymerase subunit beta''</fullName>
        <ecNumber evidence="9">2.7.7.6</ecNumber>
    </recommendedName>
    <alternativeName>
        <fullName evidence="9">PEP</fullName>
    </alternativeName>
    <alternativeName>
        <fullName evidence="9">Plastid-encoded RNA polymerase subunit beta''</fullName>
        <shortName evidence="9">RNA polymerase subunit beta''</shortName>
    </alternativeName>
</protein>
<keyword evidence="8 9" id="KW-0804">Transcription</keyword>
<dbReference type="GO" id="GO:0006351">
    <property type="term" value="P:DNA-templated transcription"/>
    <property type="evidence" value="ECO:0007669"/>
    <property type="project" value="UniProtKB-UniRule"/>
</dbReference>
<feature type="binding site" evidence="9">
    <location>
        <position position="302"/>
    </location>
    <ligand>
        <name>Zn(2+)</name>
        <dbReference type="ChEBI" id="CHEBI:29105"/>
    </ligand>
</feature>
<dbReference type="Gene3D" id="1.10.132.30">
    <property type="match status" value="1"/>
</dbReference>
<dbReference type="CDD" id="cd02655">
    <property type="entry name" value="RNAP_beta'_C"/>
    <property type="match status" value="1"/>
</dbReference>
<evidence type="ECO:0000259" key="10">
    <source>
        <dbReference type="Pfam" id="PF04998"/>
    </source>
</evidence>
<feature type="binding site" evidence="9">
    <location>
        <position position="295"/>
    </location>
    <ligand>
        <name>Zn(2+)</name>
        <dbReference type="ChEBI" id="CHEBI:29105"/>
    </ligand>
</feature>
<dbReference type="PANTHER" id="PTHR34995:SF1">
    <property type="entry name" value="DNA-DIRECTED RNA POLYMERASE SUBUNIT BETA"/>
    <property type="match status" value="1"/>
</dbReference>
<feature type="domain" description="RNA polymerase Rpb1" evidence="10">
    <location>
        <begin position="1201"/>
        <end position="1286"/>
    </location>
</feature>
<feature type="binding site" evidence="9">
    <location>
        <position position="224"/>
    </location>
    <ligand>
        <name>Zn(2+)</name>
        <dbReference type="ChEBI" id="CHEBI:29105"/>
    </ligand>
</feature>
<dbReference type="FunFam" id="1.10.1790.20:FF:000002">
    <property type="entry name" value="DNA-directed RNA polymerase subunit beta"/>
    <property type="match status" value="1"/>
</dbReference>
<dbReference type="Gene3D" id="1.10.274.100">
    <property type="entry name" value="RNA polymerase Rpb1, domain 3"/>
    <property type="match status" value="1"/>
</dbReference>
<evidence type="ECO:0000256" key="7">
    <source>
        <dbReference type="ARBA" id="ARBA00022833"/>
    </source>
</evidence>
<dbReference type="GO" id="GO:0003899">
    <property type="term" value="F:DNA-directed RNA polymerase activity"/>
    <property type="evidence" value="ECO:0007669"/>
    <property type="project" value="UniProtKB-UniRule"/>
</dbReference>
<keyword evidence="4 9" id="KW-0808">Transferase</keyword>
<feature type="domain" description="RNA polymerase Rpb1" evidence="10">
    <location>
        <begin position="176"/>
        <end position="396"/>
    </location>
</feature>
<dbReference type="GO" id="GO:0008270">
    <property type="term" value="F:zinc ion binding"/>
    <property type="evidence" value="ECO:0007669"/>
    <property type="project" value="UniProtKB-UniRule"/>
</dbReference>
<accession>A0A4D5YAG6</accession>
<dbReference type="Pfam" id="PF04998">
    <property type="entry name" value="RNA_pol_Rpb1_5"/>
    <property type="match status" value="2"/>
</dbReference>
<dbReference type="HAMAP" id="MF_01324">
    <property type="entry name" value="RNApol_bact_RpoC2"/>
    <property type="match status" value="1"/>
</dbReference>
<evidence type="ECO:0000256" key="3">
    <source>
        <dbReference type="ARBA" id="ARBA00022640"/>
    </source>
</evidence>
<comment type="cofactor">
    <cofactor evidence="9">
        <name>Zn(2+)</name>
        <dbReference type="ChEBI" id="CHEBI:29105"/>
    </cofactor>
    <text evidence="9">Binds 1 Zn(2+) ion per subunit.</text>
</comment>
<evidence type="ECO:0000256" key="1">
    <source>
        <dbReference type="ARBA" id="ARBA00022478"/>
    </source>
</evidence>
<name>A0A4D5YAG6_9LAMI</name>
<keyword evidence="1 9" id="KW-0240">DNA-directed RNA polymerase</keyword>
<dbReference type="PANTHER" id="PTHR34995">
    <property type="entry name" value="DNA-DIRECTED RNA POLYMERASE SUBUNIT BETA"/>
    <property type="match status" value="1"/>
</dbReference>
<evidence type="ECO:0000256" key="6">
    <source>
        <dbReference type="ARBA" id="ARBA00022723"/>
    </source>
</evidence>
<comment type="subunit">
    <text evidence="9">In plastids the minimal PEP RNA polymerase catalytic core is composed of four subunits: alpha, beta, beta', and beta''. When a (nuclear-encoded) sigma factor is associated with the core the holoenzyme is formed, which can initiate transcription.</text>
</comment>
<dbReference type="NCBIfam" id="TIGR02388">
    <property type="entry name" value="rpoC2_cyan"/>
    <property type="match status" value="1"/>
</dbReference>
<dbReference type="InterPro" id="IPR012756">
    <property type="entry name" value="DNA-dir_RpoC2_beta_pp"/>
</dbReference>
<dbReference type="Gene3D" id="1.10.150.390">
    <property type="match status" value="1"/>
</dbReference>
<dbReference type="InterPro" id="IPR007081">
    <property type="entry name" value="RNA_pol_Rpb1_5"/>
</dbReference>
<comment type="catalytic activity">
    <reaction evidence="9">
        <text>RNA(n) + a ribonucleoside 5'-triphosphate = RNA(n+1) + diphosphate</text>
        <dbReference type="Rhea" id="RHEA:21248"/>
        <dbReference type="Rhea" id="RHEA-COMP:14527"/>
        <dbReference type="Rhea" id="RHEA-COMP:17342"/>
        <dbReference type="ChEBI" id="CHEBI:33019"/>
        <dbReference type="ChEBI" id="CHEBI:61557"/>
        <dbReference type="ChEBI" id="CHEBI:140395"/>
        <dbReference type="EC" id="2.7.7.6"/>
    </reaction>
</comment>
<keyword evidence="5 9" id="KW-0548">Nucleotidyltransferase</keyword>
<evidence type="ECO:0000256" key="2">
    <source>
        <dbReference type="ARBA" id="ARBA00022528"/>
    </source>
</evidence>
<sequence length="1396" mass="158361">MEVLMAERANLVFHNKVIDGTAMKRLISRLIDHFGMAYTSHILDQVKTLGFHQATATSISLGIDDLLTIPSKRWLVQDAEQQSLILEKHHHYGNVHAVEKLRQSIEIWYATSEYLRQEMNPNFRMTDPFNPVHIMSFSGARGNASQVHQLVGMRGLMSDPQGQMIDLPIQSNLREGLSLTEYIISCYGARKGVVDTAVRTSDAGYLTRRLVEVVQHIVVRRTDCGTIRGISVSPRNGMMPERIFIQTLMGRVLADDIYTGTRCIASRNQDIGIGLVNRFITFRAQPISIRTPFTCRSASWICRLCYGRSPTHGDLVELGEAVGIIAGQSIGEPGTQLTLRTFHTGGVFTGGTAEHVRAPSNGKIKFNEDLVHPTRTRHGHPAFLCSIDLYVTIESEDILHNVNIPSKSFLLVQNDQYVESEQVIAEIRAGTSTLNFKEKVRKHIYSDSDGEMHWSTDVYHPPEFTYGNVHLLPKTSHLWILLGGPCRSSLVSLSLHKDQDQINAHSRSVKRRYTSNLSETNDPERQKVFSSYFYAKKKKEDRISDYSDLNRIRCNGRCNLIYPTILHQNSDLFSKRRRNRFIIPLQSIQERENELMPCSGSGISIEIPPNGIFRRNSILAYFDDPRYRRKSSGITKYGTVEMHSIVKKEDLIEYRGVKAFRPKYQMKVDRFFFIPEEVHILPGSSSIMVRNNSLIGVDTQITLNIRSRVGGFVRVERKKKRIELKIFSGDIHFPGETDKISRHSGVLIPPGTGKRNSKESKKWKNWIYVQRITPSKKKYFVLVRLVVTYEITDGINLATLFPPDLLQERDNVQLRVVNYILYGNGKPIRGISDTDIQLVRTCLVLNWDQDKKKSSSSEEARASFVEIRTNGLIRHFLRIDLVKSPISYIGKRNDPSGSGLLSDNGSDCTNINPFSSIYSKARIQQSLNQNQGTIHTLLNRNTGFQSLIILSSSNCFRMGPFNDVIKYHNVIKESIQITKDPRIPIKNSLGPFGTAFTIVNFYSFYHLITHNQILVNNYLQLDNLKQTFQVIKYYLMDENDKIYNPEPGSNIILNPFNLNWYFLHHNYCQETSTIISLGQFICENVCIAKNAPHLKSGQVILVQVDSVVIRSAKPYLATPGATVHGHYGEILYEGDTLITFIYEKSRSGDITQGLPKVEQVLEVRSIDSISMNLEKRVEGWNERITRILGMPWGFLIGAELTIVQSRISLVNKIQKVYRSQGVQIHNRHIEIIVRQITSKVLVSEDGMSNVFSPGELIGLLRAERMGRALEEAVCYRAVLLGITRASLNTQSFISEASFQETARVLAKAALRGRIDWLKGLKENVVLGGMIPLGTGFKGLVPPSKQDNNSLLETKKNNLFEGEMRDILFHHRKLFDSCLSKNFHDTSEQSFIGFNDS</sequence>
<evidence type="ECO:0000256" key="5">
    <source>
        <dbReference type="ARBA" id="ARBA00022695"/>
    </source>
</evidence>
<dbReference type="FunFam" id="1.10.132.30:FF:000002">
    <property type="entry name" value="DNA-directed RNA polymerase subunit beta"/>
    <property type="match status" value="1"/>
</dbReference>
<reference evidence="12" key="2">
    <citation type="journal article" date="2019" name="Mol. Ecol. Resour.">
        <title>Phylogenomics using low-depth whole genome sequencing: A case study with the olive tribe.</title>
        <authorList>
            <person name="Olofsson J.K."/>
            <person name="Cantera I."/>
            <person name="Van de Paer C."/>
            <person name="Hong-Wa C."/>
            <person name="Zedane L."/>
            <person name="Dunning L.T."/>
            <person name="Alberti A."/>
            <person name="Christin P.A."/>
            <person name="Besnard G."/>
        </authorList>
    </citation>
    <scope>NUCLEOTIDE SEQUENCE</scope>
</reference>
<dbReference type="RefSeq" id="YP_009644798.1">
    <property type="nucleotide sequence ID" value="NC_042458.1"/>
</dbReference>
<comment type="function">
    <text evidence="9">DNA-dependent RNA polymerase catalyzes the transcription of DNA into RNA using the four ribonucleoside triphosphates as substrates.</text>
</comment>
<dbReference type="GeneID" id="40348610"/>
<keyword evidence="7 9" id="KW-0862">Zinc</keyword>
<geneLocation type="chloroplast" evidence="12"/>
<evidence type="ECO:0000256" key="9">
    <source>
        <dbReference type="HAMAP-Rule" id="MF_01324"/>
    </source>
</evidence>
<comment type="subcellular location">
    <subcellularLocation>
        <location evidence="9">Plastid</location>
        <location evidence="9">Chloroplast</location>
    </subcellularLocation>
</comment>
<dbReference type="EMBL" id="MH817922">
    <property type="protein sequence ID" value="QBS52826.1"/>
    <property type="molecule type" value="Genomic_DNA"/>
</dbReference>
<organism evidence="12">
    <name type="scientific">Notelaea longifolia</name>
    <dbReference type="NCBI Taxonomy" id="126547"/>
    <lineage>
        <taxon>Eukaryota</taxon>
        <taxon>Viridiplantae</taxon>
        <taxon>Streptophyta</taxon>
        <taxon>Embryophyta</taxon>
        <taxon>Tracheophyta</taxon>
        <taxon>Spermatophyta</taxon>
        <taxon>Magnoliopsida</taxon>
        <taxon>eudicotyledons</taxon>
        <taxon>Gunneridae</taxon>
        <taxon>Pentapetalae</taxon>
        <taxon>asterids</taxon>
        <taxon>lamiids</taxon>
        <taxon>Lamiales</taxon>
        <taxon>Oleaceae</taxon>
        <taxon>Oleeae</taxon>
        <taxon>Notelaea</taxon>
    </lineage>
</organism>
<dbReference type="InterPro" id="IPR038120">
    <property type="entry name" value="Rpb1_funnel_sf"/>
</dbReference>
<dbReference type="GO" id="GO:0009507">
    <property type="term" value="C:chloroplast"/>
    <property type="evidence" value="ECO:0007669"/>
    <property type="project" value="UniProtKB-SubCell"/>
</dbReference>
<evidence type="ECO:0000259" key="11">
    <source>
        <dbReference type="Pfam" id="PF05000"/>
    </source>
</evidence>
<keyword evidence="6 9" id="KW-0479">Metal-binding</keyword>